<comment type="subcellular location">
    <subcellularLocation>
        <location evidence="1">Cytoplasm</location>
    </subcellularLocation>
</comment>
<name>A0A0W8E950_9ZZZZ</name>
<keyword evidence="3" id="KW-0963">Cytoplasm</keyword>
<dbReference type="SUPFAM" id="SSF55252">
    <property type="entry name" value="C-terminal domain of arginine repressor"/>
    <property type="match status" value="1"/>
</dbReference>
<evidence type="ECO:0000256" key="4">
    <source>
        <dbReference type="ARBA" id="ARBA00023015"/>
    </source>
</evidence>
<dbReference type="Pfam" id="PF02863">
    <property type="entry name" value="Arg_repressor_C"/>
    <property type="match status" value="1"/>
</dbReference>
<dbReference type="AlphaFoldDB" id="A0A0W8E950"/>
<keyword evidence="6" id="KW-0804">Transcription</keyword>
<dbReference type="InterPro" id="IPR001669">
    <property type="entry name" value="Arg_repress"/>
</dbReference>
<dbReference type="InterPro" id="IPR036388">
    <property type="entry name" value="WH-like_DNA-bd_sf"/>
</dbReference>
<dbReference type="Gene3D" id="1.10.10.10">
    <property type="entry name" value="Winged helix-like DNA-binding domain superfamily/Winged helix DNA-binding domain"/>
    <property type="match status" value="1"/>
</dbReference>
<dbReference type="GO" id="GO:0005737">
    <property type="term" value="C:cytoplasm"/>
    <property type="evidence" value="ECO:0007669"/>
    <property type="project" value="UniProtKB-SubCell"/>
</dbReference>
<dbReference type="PANTHER" id="PTHR34471">
    <property type="entry name" value="ARGININE REPRESSOR"/>
    <property type="match status" value="1"/>
</dbReference>
<keyword evidence="4" id="KW-0805">Transcription regulation</keyword>
<dbReference type="GO" id="GO:0003700">
    <property type="term" value="F:DNA-binding transcription factor activity"/>
    <property type="evidence" value="ECO:0007669"/>
    <property type="project" value="InterPro"/>
</dbReference>
<evidence type="ECO:0000313" key="9">
    <source>
        <dbReference type="EMBL" id="KUG05005.1"/>
    </source>
</evidence>
<comment type="similarity">
    <text evidence="2">Belongs to the ArgR family.</text>
</comment>
<dbReference type="GO" id="GO:0006525">
    <property type="term" value="P:arginine metabolic process"/>
    <property type="evidence" value="ECO:0007669"/>
    <property type="project" value="InterPro"/>
</dbReference>
<evidence type="ECO:0000259" key="7">
    <source>
        <dbReference type="Pfam" id="PF01316"/>
    </source>
</evidence>
<dbReference type="HAMAP" id="MF_00173">
    <property type="entry name" value="Arg_repressor"/>
    <property type="match status" value="1"/>
</dbReference>
<evidence type="ECO:0000256" key="1">
    <source>
        <dbReference type="ARBA" id="ARBA00004496"/>
    </source>
</evidence>
<dbReference type="InterPro" id="IPR036390">
    <property type="entry name" value="WH_DNA-bd_sf"/>
</dbReference>
<dbReference type="GO" id="GO:0003677">
    <property type="term" value="F:DNA binding"/>
    <property type="evidence" value="ECO:0007669"/>
    <property type="project" value="UniProtKB-KW"/>
</dbReference>
<reference evidence="9" key="1">
    <citation type="journal article" date="2015" name="Proc. Natl. Acad. Sci. U.S.A.">
        <title>Networks of energetic and metabolic interactions define dynamics in microbial communities.</title>
        <authorList>
            <person name="Embree M."/>
            <person name="Liu J.K."/>
            <person name="Al-Bassam M.M."/>
            <person name="Zengler K."/>
        </authorList>
    </citation>
    <scope>NUCLEOTIDE SEQUENCE</scope>
</reference>
<feature type="domain" description="Arginine repressor DNA-binding" evidence="7">
    <location>
        <begin position="2"/>
        <end position="66"/>
    </location>
</feature>
<dbReference type="InterPro" id="IPR036251">
    <property type="entry name" value="Arg_repress_C_sf"/>
</dbReference>
<proteinExistence type="inferred from homology"/>
<organism evidence="9">
    <name type="scientific">hydrocarbon metagenome</name>
    <dbReference type="NCBI Taxonomy" id="938273"/>
    <lineage>
        <taxon>unclassified sequences</taxon>
        <taxon>metagenomes</taxon>
        <taxon>ecological metagenomes</taxon>
    </lineage>
</organism>
<evidence type="ECO:0000259" key="8">
    <source>
        <dbReference type="Pfam" id="PF02863"/>
    </source>
</evidence>
<dbReference type="Pfam" id="PF01316">
    <property type="entry name" value="Arg_repressor"/>
    <property type="match status" value="1"/>
</dbReference>
<dbReference type="InterPro" id="IPR020899">
    <property type="entry name" value="Arg_repress_C"/>
</dbReference>
<dbReference type="PRINTS" id="PR01467">
    <property type="entry name" value="ARGREPRESSOR"/>
</dbReference>
<evidence type="ECO:0000256" key="2">
    <source>
        <dbReference type="ARBA" id="ARBA00008316"/>
    </source>
</evidence>
<dbReference type="NCBIfam" id="TIGR01529">
    <property type="entry name" value="argR_whole"/>
    <property type="match status" value="1"/>
</dbReference>
<dbReference type="InterPro" id="IPR020900">
    <property type="entry name" value="Arg_repress_DNA-bd"/>
</dbReference>
<protein>
    <submittedName>
        <fullName evidence="9">Arginine pathway regulatory protein argr, repressor of arg regulon</fullName>
    </submittedName>
</protein>
<sequence length="149" mass="16754">MKAQRHYAIMNIISRERIATQEELCEVLKRQGFDITQATVSRDIKELQLIKIPDSEGYRYSLPDNAAFKNSYERMKRIFQDSVVNIDCSENIIVIKTLPGAAQAVASMIDTSGLNRILGTVAGDDTILVVVKPIQAAEEVMSEFLHLIR</sequence>
<dbReference type="GO" id="GO:0034618">
    <property type="term" value="F:arginine binding"/>
    <property type="evidence" value="ECO:0007669"/>
    <property type="project" value="InterPro"/>
</dbReference>
<keyword evidence="5" id="KW-0238">DNA-binding</keyword>
<evidence type="ECO:0000256" key="3">
    <source>
        <dbReference type="ARBA" id="ARBA00022490"/>
    </source>
</evidence>
<gene>
    <name evidence="9" type="ORF">ASZ90_017494</name>
</gene>
<dbReference type="EMBL" id="LNQE01001831">
    <property type="protein sequence ID" value="KUG05005.1"/>
    <property type="molecule type" value="Genomic_DNA"/>
</dbReference>
<dbReference type="PANTHER" id="PTHR34471:SF1">
    <property type="entry name" value="ARGININE REPRESSOR"/>
    <property type="match status" value="1"/>
</dbReference>
<evidence type="ECO:0000256" key="6">
    <source>
        <dbReference type="ARBA" id="ARBA00023163"/>
    </source>
</evidence>
<evidence type="ECO:0000256" key="5">
    <source>
        <dbReference type="ARBA" id="ARBA00023125"/>
    </source>
</evidence>
<dbReference type="SUPFAM" id="SSF46785">
    <property type="entry name" value="Winged helix' DNA-binding domain"/>
    <property type="match status" value="1"/>
</dbReference>
<accession>A0A0W8E950</accession>
<feature type="domain" description="Arginine repressor C-terminal" evidence="8">
    <location>
        <begin position="79"/>
        <end position="144"/>
    </location>
</feature>
<dbReference type="GO" id="GO:0051259">
    <property type="term" value="P:protein complex oligomerization"/>
    <property type="evidence" value="ECO:0007669"/>
    <property type="project" value="InterPro"/>
</dbReference>
<comment type="caution">
    <text evidence="9">The sequence shown here is derived from an EMBL/GenBank/DDBJ whole genome shotgun (WGS) entry which is preliminary data.</text>
</comment>
<dbReference type="Gene3D" id="3.30.1360.40">
    <property type="match status" value="1"/>
</dbReference>